<evidence type="ECO:0000256" key="5">
    <source>
        <dbReference type="ARBA" id="ARBA00023136"/>
    </source>
</evidence>
<dbReference type="PANTHER" id="PTHR12677:SF59">
    <property type="entry name" value="GOLGI APPARATUS MEMBRANE PROTEIN TVP38-RELATED"/>
    <property type="match status" value="1"/>
</dbReference>
<comment type="similarity">
    <text evidence="6">Belongs to the TVP38/TMEM64 family.</text>
</comment>
<name>A0A1G9H9Y9_9BACT</name>
<dbReference type="STRING" id="246191.SAMN05660337_2072"/>
<keyword evidence="3 6" id="KW-0812">Transmembrane</keyword>
<dbReference type="InterPro" id="IPR015414">
    <property type="entry name" value="TMEM64"/>
</dbReference>
<protein>
    <recommendedName>
        <fullName evidence="6">TVP38/TMEM64 family membrane protein</fullName>
    </recommendedName>
</protein>
<evidence type="ECO:0000256" key="3">
    <source>
        <dbReference type="ARBA" id="ARBA00022692"/>
    </source>
</evidence>
<gene>
    <name evidence="8" type="ORF">SAMN05660337_2072</name>
</gene>
<feature type="transmembrane region" description="Helical" evidence="6">
    <location>
        <begin position="84"/>
        <end position="110"/>
    </location>
</feature>
<keyword evidence="4 6" id="KW-1133">Transmembrane helix</keyword>
<sequence length="229" mass="24596">MTSPRSDSKVKAKALIKGLAMLGVLALAVYLVRYAGLSEALDTKWIDEHVSSRGMTGVILYVGIAAFFSAIGFPRQLICFMGGYAYGFALGALLGTIGTGLGCACAFIYARLVARSFIQNKFGARIQKVDDFLSRSPFNMALTIRFFPLGSNVITNLLAGVTGIPAIPFILGSTIGYLPQNIVFALFGSGVNVSSTTQMVMAVILFIVSTLLGFKLYKKYRNQAEAMVE</sequence>
<accession>A0A1G9H9Y9</accession>
<feature type="transmembrane region" description="Helical" evidence="6">
    <location>
        <begin position="14"/>
        <end position="37"/>
    </location>
</feature>
<comment type="subcellular location">
    <subcellularLocation>
        <location evidence="1 6">Cell membrane</location>
        <topology evidence="1 6">Multi-pass membrane protein</topology>
    </subcellularLocation>
</comment>
<feature type="domain" description="VTT" evidence="7">
    <location>
        <begin position="73"/>
        <end position="189"/>
    </location>
</feature>
<dbReference type="InterPro" id="IPR032816">
    <property type="entry name" value="VTT_dom"/>
</dbReference>
<evidence type="ECO:0000313" key="8">
    <source>
        <dbReference type="EMBL" id="SDL09776.1"/>
    </source>
</evidence>
<evidence type="ECO:0000256" key="1">
    <source>
        <dbReference type="ARBA" id="ARBA00004651"/>
    </source>
</evidence>
<dbReference type="EMBL" id="FNGA01000003">
    <property type="protein sequence ID" value="SDL09776.1"/>
    <property type="molecule type" value="Genomic_DNA"/>
</dbReference>
<feature type="transmembrane region" description="Helical" evidence="6">
    <location>
        <begin position="58"/>
        <end position="78"/>
    </location>
</feature>
<dbReference type="RefSeq" id="WP_092160807.1">
    <property type="nucleotide sequence ID" value="NZ_FNGA01000003.1"/>
</dbReference>
<reference evidence="9" key="1">
    <citation type="submission" date="2016-10" db="EMBL/GenBank/DDBJ databases">
        <authorList>
            <person name="Varghese N."/>
            <person name="Submissions S."/>
        </authorList>
    </citation>
    <scope>NUCLEOTIDE SEQUENCE [LARGE SCALE GENOMIC DNA]</scope>
    <source>
        <strain evidence="9">DSM 16995</strain>
    </source>
</reference>
<proteinExistence type="inferred from homology"/>
<evidence type="ECO:0000256" key="4">
    <source>
        <dbReference type="ARBA" id="ARBA00022989"/>
    </source>
</evidence>
<organism evidence="8 9">
    <name type="scientific">Maridesulfovibrio ferrireducens</name>
    <dbReference type="NCBI Taxonomy" id="246191"/>
    <lineage>
        <taxon>Bacteria</taxon>
        <taxon>Pseudomonadati</taxon>
        <taxon>Thermodesulfobacteriota</taxon>
        <taxon>Desulfovibrionia</taxon>
        <taxon>Desulfovibrionales</taxon>
        <taxon>Desulfovibrionaceae</taxon>
        <taxon>Maridesulfovibrio</taxon>
    </lineage>
</organism>
<dbReference type="AlphaFoldDB" id="A0A1G9H9Y9"/>
<keyword evidence="5 6" id="KW-0472">Membrane</keyword>
<feature type="transmembrane region" description="Helical" evidence="6">
    <location>
        <begin position="153"/>
        <end position="178"/>
    </location>
</feature>
<dbReference type="OrthoDB" id="7348996at2"/>
<evidence type="ECO:0000256" key="2">
    <source>
        <dbReference type="ARBA" id="ARBA00022475"/>
    </source>
</evidence>
<keyword evidence="2 6" id="KW-1003">Cell membrane</keyword>
<dbReference type="GO" id="GO:0005886">
    <property type="term" value="C:plasma membrane"/>
    <property type="evidence" value="ECO:0007669"/>
    <property type="project" value="UniProtKB-SubCell"/>
</dbReference>
<keyword evidence="9" id="KW-1185">Reference proteome</keyword>
<feature type="transmembrane region" description="Helical" evidence="6">
    <location>
        <begin position="198"/>
        <end position="217"/>
    </location>
</feature>
<dbReference type="PANTHER" id="PTHR12677">
    <property type="entry name" value="GOLGI APPARATUS MEMBRANE PROTEIN TVP38-RELATED"/>
    <property type="match status" value="1"/>
</dbReference>
<evidence type="ECO:0000313" key="9">
    <source>
        <dbReference type="Proteomes" id="UP000199053"/>
    </source>
</evidence>
<evidence type="ECO:0000259" key="7">
    <source>
        <dbReference type="Pfam" id="PF09335"/>
    </source>
</evidence>
<dbReference type="Proteomes" id="UP000199053">
    <property type="component" value="Unassembled WGS sequence"/>
</dbReference>
<evidence type="ECO:0000256" key="6">
    <source>
        <dbReference type="RuleBase" id="RU366058"/>
    </source>
</evidence>
<dbReference type="Pfam" id="PF09335">
    <property type="entry name" value="VTT_dom"/>
    <property type="match status" value="1"/>
</dbReference>